<organism evidence="1">
    <name type="scientific">Rhizophora mucronata</name>
    <name type="common">Asiatic mangrove</name>
    <dbReference type="NCBI Taxonomy" id="61149"/>
    <lineage>
        <taxon>Eukaryota</taxon>
        <taxon>Viridiplantae</taxon>
        <taxon>Streptophyta</taxon>
        <taxon>Embryophyta</taxon>
        <taxon>Tracheophyta</taxon>
        <taxon>Spermatophyta</taxon>
        <taxon>Magnoliopsida</taxon>
        <taxon>eudicotyledons</taxon>
        <taxon>Gunneridae</taxon>
        <taxon>Pentapetalae</taxon>
        <taxon>rosids</taxon>
        <taxon>fabids</taxon>
        <taxon>Malpighiales</taxon>
        <taxon>Rhizophoraceae</taxon>
        <taxon>Rhizophora</taxon>
    </lineage>
</organism>
<protein>
    <submittedName>
        <fullName evidence="1">Uncharacterized protein</fullName>
    </submittedName>
</protein>
<reference evidence="1" key="1">
    <citation type="submission" date="2018-02" db="EMBL/GenBank/DDBJ databases">
        <title>Rhizophora mucronata_Transcriptome.</title>
        <authorList>
            <person name="Meera S.P."/>
            <person name="Sreeshan A."/>
            <person name="Augustine A."/>
        </authorList>
    </citation>
    <scope>NUCLEOTIDE SEQUENCE</scope>
    <source>
        <tissue evidence="1">Leaf</tissue>
    </source>
</reference>
<sequence>MLRLMLHQECCFLQTRLLHLLWI</sequence>
<proteinExistence type="predicted"/>
<dbReference type="AlphaFoldDB" id="A0A2P2PGW2"/>
<accession>A0A2P2PGW2</accession>
<evidence type="ECO:0000313" key="1">
    <source>
        <dbReference type="EMBL" id="MBX53986.1"/>
    </source>
</evidence>
<dbReference type="EMBL" id="GGEC01073502">
    <property type="protein sequence ID" value="MBX53986.1"/>
    <property type="molecule type" value="Transcribed_RNA"/>
</dbReference>
<name>A0A2P2PGW2_RHIMU</name>